<dbReference type="InterPro" id="IPR036291">
    <property type="entry name" value="NAD(P)-bd_dom_sf"/>
</dbReference>
<dbReference type="FunFam" id="3.40.50.720:FF:000045">
    <property type="entry name" value="1-deoxy-D-xylulose 5-phosphate reductoisomerase"/>
    <property type="match status" value="1"/>
</dbReference>
<evidence type="ECO:0000256" key="10">
    <source>
        <dbReference type="ARBA" id="ARBA00023229"/>
    </source>
</evidence>
<reference evidence="15" key="1">
    <citation type="submission" date="2020-10" db="EMBL/GenBank/DDBJ databases">
        <authorList>
            <person name="Gilroy R."/>
        </authorList>
    </citation>
    <scope>NUCLEOTIDE SEQUENCE</scope>
    <source>
        <strain evidence="15">ChiHjej10B9-9673</strain>
    </source>
</reference>
<evidence type="ECO:0000256" key="6">
    <source>
        <dbReference type="ARBA" id="ARBA00022723"/>
    </source>
</evidence>
<feature type="domain" description="1-deoxy-D-xylulose 5-phosphate reductoisomerase C-terminal" evidence="13">
    <location>
        <begin position="144"/>
        <end position="226"/>
    </location>
</feature>
<gene>
    <name evidence="15" type="ORF">IAC18_09235</name>
</gene>
<comment type="cofactor">
    <cofactor evidence="1">
        <name>Mn(2+)</name>
        <dbReference type="ChEBI" id="CHEBI:29035"/>
    </cofactor>
</comment>
<dbReference type="Gene3D" id="1.10.1740.10">
    <property type="match status" value="1"/>
</dbReference>
<accession>A0A9D1JVM6</accession>
<evidence type="ECO:0000256" key="3">
    <source>
        <dbReference type="ARBA" id="ARBA00005094"/>
    </source>
</evidence>
<evidence type="ECO:0000256" key="7">
    <source>
        <dbReference type="ARBA" id="ARBA00022857"/>
    </source>
</evidence>
<comment type="cofactor">
    <cofactor evidence="2">
        <name>Mg(2+)</name>
        <dbReference type="ChEBI" id="CHEBI:18420"/>
    </cofactor>
</comment>
<dbReference type="PANTHER" id="PTHR30525:SF0">
    <property type="entry name" value="1-DEOXY-D-XYLULOSE 5-PHOSPHATE REDUCTOISOMERASE, CHLOROPLASTIC"/>
    <property type="match status" value="1"/>
</dbReference>
<dbReference type="EC" id="1.1.1.267" evidence="5"/>
<feature type="domain" description="DXP reductoisomerase C-terminal" evidence="14">
    <location>
        <begin position="258"/>
        <end position="343"/>
    </location>
</feature>
<feature type="non-terminal residue" evidence="15">
    <location>
        <position position="344"/>
    </location>
</feature>
<evidence type="ECO:0000313" key="16">
    <source>
        <dbReference type="Proteomes" id="UP000824001"/>
    </source>
</evidence>
<evidence type="ECO:0000259" key="13">
    <source>
        <dbReference type="Pfam" id="PF08436"/>
    </source>
</evidence>
<dbReference type="HAMAP" id="MF_00183">
    <property type="entry name" value="DXP_reductoisom"/>
    <property type="match status" value="1"/>
</dbReference>
<dbReference type="Pfam" id="PF08436">
    <property type="entry name" value="DXP_redisom_C"/>
    <property type="match status" value="1"/>
</dbReference>
<feature type="domain" description="1-deoxy-D-xylulose 5-phosphate reductoisomerase N-terminal" evidence="12">
    <location>
        <begin position="6"/>
        <end position="130"/>
    </location>
</feature>
<keyword evidence="9" id="KW-0464">Manganese</keyword>
<protein>
    <recommendedName>
        <fullName evidence="5">1-deoxy-D-xylulose-5-phosphate reductoisomerase</fullName>
        <ecNumber evidence="5">1.1.1.267</ecNumber>
    </recommendedName>
</protein>
<evidence type="ECO:0000256" key="9">
    <source>
        <dbReference type="ARBA" id="ARBA00023211"/>
    </source>
</evidence>
<keyword evidence="6" id="KW-0479">Metal-binding</keyword>
<evidence type="ECO:0000256" key="2">
    <source>
        <dbReference type="ARBA" id="ARBA00001946"/>
    </source>
</evidence>
<evidence type="ECO:0000256" key="5">
    <source>
        <dbReference type="ARBA" id="ARBA00012366"/>
    </source>
</evidence>
<dbReference type="InterPro" id="IPR026877">
    <property type="entry name" value="DXPR_C"/>
</dbReference>
<dbReference type="GO" id="GO:0030145">
    <property type="term" value="F:manganese ion binding"/>
    <property type="evidence" value="ECO:0007669"/>
    <property type="project" value="TreeGrafter"/>
</dbReference>
<organism evidence="15 16">
    <name type="scientific">Candidatus Scatomorpha merdipullorum</name>
    <dbReference type="NCBI Taxonomy" id="2840927"/>
    <lineage>
        <taxon>Bacteria</taxon>
        <taxon>Bacillati</taxon>
        <taxon>Bacillota</taxon>
        <taxon>Clostridia</taxon>
        <taxon>Eubacteriales</taxon>
        <taxon>Candidatus Scatomorpha</taxon>
    </lineage>
</organism>
<dbReference type="PANTHER" id="PTHR30525">
    <property type="entry name" value="1-DEOXY-D-XYLULOSE 5-PHOSPHATE REDUCTOISOMERASE"/>
    <property type="match status" value="1"/>
</dbReference>
<dbReference type="PIRSF" id="PIRSF006205">
    <property type="entry name" value="Dxp_reductismrs"/>
    <property type="match status" value="1"/>
</dbReference>
<name>A0A9D1JVM6_9FIRM</name>
<dbReference type="InterPro" id="IPR003821">
    <property type="entry name" value="DXP_reductoisomerase"/>
</dbReference>
<proteinExistence type="inferred from homology"/>
<dbReference type="Gene3D" id="3.40.50.720">
    <property type="entry name" value="NAD(P)-binding Rossmann-like Domain"/>
    <property type="match status" value="1"/>
</dbReference>
<reference evidence="15" key="2">
    <citation type="journal article" date="2021" name="PeerJ">
        <title>Extensive microbial diversity within the chicken gut microbiome revealed by metagenomics and culture.</title>
        <authorList>
            <person name="Gilroy R."/>
            <person name="Ravi A."/>
            <person name="Getino M."/>
            <person name="Pursley I."/>
            <person name="Horton D.L."/>
            <person name="Alikhan N.F."/>
            <person name="Baker D."/>
            <person name="Gharbi K."/>
            <person name="Hall N."/>
            <person name="Watson M."/>
            <person name="Adriaenssens E.M."/>
            <person name="Foster-Nyarko E."/>
            <person name="Jarju S."/>
            <person name="Secka A."/>
            <person name="Antonio M."/>
            <person name="Oren A."/>
            <person name="Chaudhuri R.R."/>
            <person name="La Ragione R."/>
            <person name="Hildebrand F."/>
            <person name="Pallen M.J."/>
        </authorList>
    </citation>
    <scope>NUCLEOTIDE SEQUENCE</scope>
    <source>
        <strain evidence="15">ChiHjej10B9-9673</strain>
    </source>
</reference>
<dbReference type="GO" id="GO:0051484">
    <property type="term" value="P:isopentenyl diphosphate biosynthetic process, methylerythritol 4-phosphate pathway involved in terpenoid biosynthetic process"/>
    <property type="evidence" value="ECO:0007669"/>
    <property type="project" value="TreeGrafter"/>
</dbReference>
<evidence type="ECO:0000256" key="8">
    <source>
        <dbReference type="ARBA" id="ARBA00023002"/>
    </source>
</evidence>
<evidence type="ECO:0000256" key="1">
    <source>
        <dbReference type="ARBA" id="ARBA00001936"/>
    </source>
</evidence>
<dbReference type="SUPFAM" id="SSF69055">
    <property type="entry name" value="1-deoxy-D-xylulose-5-phosphate reductoisomerase, C-terminal domain"/>
    <property type="match status" value="1"/>
</dbReference>
<dbReference type="SUPFAM" id="SSF51735">
    <property type="entry name" value="NAD(P)-binding Rossmann-fold domains"/>
    <property type="match status" value="1"/>
</dbReference>
<evidence type="ECO:0000313" key="15">
    <source>
        <dbReference type="EMBL" id="HIS67735.1"/>
    </source>
</evidence>
<keyword evidence="7" id="KW-0521">NADP</keyword>
<dbReference type="Pfam" id="PF02670">
    <property type="entry name" value="DXP_reductoisom"/>
    <property type="match status" value="1"/>
</dbReference>
<sequence length="344" mass="36419">MINSTVILGSTGSIGRQSAAVCERLGIRVPALAANRSVELLLKQVETFAPEYVSAAEPEANRRLREALSGRDITVGPPGEEGLRIAAAWPGADCVVTAVSGAIGLRPTLDAIETGRRIALANKETLVCAGGIVMRAARERGAEIVPVDSEHSAIFQCLTGRRGELKKILLTGSGGPFRGWTREQTASVTPEQAVKHPNWSMGAKISVDSATMMNKGLEFIEAMYLFGVSPEDIEVLIHPESVVHSAVELVDGTVIAQLGVPDMGLPIQYALTYPERCPSASERLDLTGLAGLSFLRPELEKTPCLALAMDCARRGGNAPAVMSAANEAAVGAFLKGKLGYNEIY</sequence>
<dbReference type="InterPro" id="IPR013644">
    <property type="entry name" value="DXP_reductoisomerase_C"/>
</dbReference>
<evidence type="ECO:0000259" key="12">
    <source>
        <dbReference type="Pfam" id="PF02670"/>
    </source>
</evidence>
<dbReference type="InterPro" id="IPR013512">
    <property type="entry name" value="DXP_reductoisomerase_N"/>
</dbReference>
<evidence type="ECO:0000256" key="11">
    <source>
        <dbReference type="ARBA" id="ARBA00048543"/>
    </source>
</evidence>
<dbReference type="Proteomes" id="UP000824001">
    <property type="component" value="Unassembled WGS sequence"/>
</dbReference>
<dbReference type="GO" id="GO:0030604">
    <property type="term" value="F:1-deoxy-D-xylulose-5-phosphate reductoisomerase activity"/>
    <property type="evidence" value="ECO:0007669"/>
    <property type="project" value="UniProtKB-EC"/>
</dbReference>
<dbReference type="EMBL" id="DVJK01000266">
    <property type="protein sequence ID" value="HIS67735.1"/>
    <property type="molecule type" value="Genomic_DNA"/>
</dbReference>
<dbReference type="NCBIfam" id="TIGR00243">
    <property type="entry name" value="Dxr"/>
    <property type="match status" value="1"/>
</dbReference>
<dbReference type="InterPro" id="IPR036169">
    <property type="entry name" value="DXPR_C_sf"/>
</dbReference>
<comment type="caution">
    <text evidence="15">The sequence shown here is derived from an EMBL/GenBank/DDBJ whole genome shotgun (WGS) entry which is preliminary data.</text>
</comment>
<evidence type="ECO:0000259" key="14">
    <source>
        <dbReference type="Pfam" id="PF13288"/>
    </source>
</evidence>
<comment type="pathway">
    <text evidence="3">Isoprenoid biosynthesis; isopentenyl diphosphate biosynthesis via DXP pathway; isopentenyl diphosphate from 1-deoxy-D-xylulose 5-phosphate: step 1/6.</text>
</comment>
<comment type="similarity">
    <text evidence="4">Belongs to the DXR family.</text>
</comment>
<evidence type="ECO:0000256" key="4">
    <source>
        <dbReference type="ARBA" id="ARBA00006825"/>
    </source>
</evidence>
<dbReference type="Pfam" id="PF13288">
    <property type="entry name" value="DXPR_C"/>
    <property type="match status" value="1"/>
</dbReference>
<comment type="catalytic activity">
    <reaction evidence="11">
        <text>2-C-methyl-D-erythritol 4-phosphate + NADP(+) = 1-deoxy-D-xylulose 5-phosphate + NADPH + H(+)</text>
        <dbReference type="Rhea" id="RHEA:13717"/>
        <dbReference type="ChEBI" id="CHEBI:15378"/>
        <dbReference type="ChEBI" id="CHEBI:57783"/>
        <dbReference type="ChEBI" id="CHEBI:57792"/>
        <dbReference type="ChEBI" id="CHEBI:58262"/>
        <dbReference type="ChEBI" id="CHEBI:58349"/>
        <dbReference type="EC" id="1.1.1.267"/>
    </reaction>
    <physiologicalReaction direction="right-to-left" evidence="11">
        <dbReference type="Rhea" id="RHEA:13719"/>
    </physiologicalReaction>
</comment>
<dbReference type="GO" id="GO:0070402">
    <property type="term" value="F:NADPH binding"/>
    <property type="evidence" value="ECO:0007669"/>
    <property type="project" value="InterPro"/>
</dbReference>
<keyword evidence="10" id="KW-0414">Isoprene biosynthesis</keyword>
<dbReference type="AlphaFoldDB" id="A0A9D1JVM6"/>
<keyword evidence="8 15" id="KW-0560">Oxidoreductase</keyword>
<dbReference type="SUPFAM" id="SSF55347">
    <property type="entry name" value="Glyceraldehyde-3-phosphate dehydrogenase-like, C-terminal domain"/>
    <property type="match status" value="1"/>
</dbReference>